<accession>A0AAN9QAD7</accession>
<keyword evidence="2" id="KW-1133">Transmembrane helix</keyword>
<evidence type="ECO:0000256" key="1">
    <source>
        <dbReference type="SAM" id="MobiDB-lite"/>
    </source>
</evidence>
<gene>
    <name evidence="3" type="ORF">VNO77_27303</name>
</gene>
<keyword evidence="2" id="KW-0472">Membrane</keyword>
<proteinExistence type="predicted"/>
<keyword evidence="2" id="KW-0812">Transmembrane</keyword>
<comment type="caution">
    <text evidence="3">The sequence shown here is derived from an EMBL/GenBank/DDBJ whole genome shotgun (WGS) entry which is preliminary data.</text>
</comment>
<organism evidence="3 4">
    <name type="scientific">Canavalia gladiata</name>
    <name type="common">Sword bean</name>
    <name type="synonym">Dolichos gladiatus</name>
    <dbReference type="NCBI Taxonomy" id="3824"/>
    <lineage>
        <taxon>Eukaryota</taxon>
        <taxon>Viridiplantae</taxon>
        <taxon>Streptophyta</taxon>
        <taxon>Embryophyta</taxon>
        <taxon>Tracheophyta</taxon>
        <taxon>Spermatophyta</taxon>
        <taxon>Magnoliopsida</taxon>
        <taxon>eudicotyledons</taxon>
        <taxon>Gunneridae</taxon>
        <taxon>Pentapetalae</taxon>
        <taxon>rosids</taxon>
        <taxon>fabids</taxon>
        <taxon>Fabales</taxon>
        <taxon>Fabaceae</taxon>
        <taxon>Papilionoideae</taxon>
        <taxon>50 kb inversion clade</taxon>
        <taxon>NPAAA clade</taxon>
        <taxon>indigoferoid/millettioid clade</taxon>
        <taxon>Phaseoleae</taxon>
        <taxon>Canavalia</taxon>
    </lineage>
</organism>
<dbReference type="Proteomes" id="UP001367508">
    <property type="component" value="Unassembled WGS sequence"/>
</dbReference>
<keyword evidence="4" id="KW-1185">Reference proteome</keyword>
<dbReference type="EMBL" id="JAYMYQ010000006">
    <property type="protein sequence ID" value="KAK7323808.1"/>
    <property type="molecule type" value="Genomic_DNA"/>
</dbReference>
<feature type="region of interest" description="Disordered" evidence="1">
    <location>
        <begin position="84"/>
        <end position="109"/>
    </location>
</feature>
<feature type="transmembrane region" description="Helical" evidence="2">
    <location>
        <begin position="20"/>
        <end position="37"/>
    </location>
</feature>
<evidence type="ECO:0000313" key="4">
    <source>
        <dbReference type="Proteomes" id="UP001367508"/>
    </source>
</evidence>
<evidence type="ECO:0000256" key="2">
    <source>
        <dbReference type="SAM" id="Phobius"/>
    </source>
</evidence>
<evidence type="ECO:0000313" key="3">
    <source>
        <dbReference type="EMBL" id="KAK7323808.1"/>
    </source>
</evidence>
<name>A0AAN9QAD7_CANGL</name>
<sequence length="109" mass="12477">MNLLPERRYSANESLPFSRLVFPFLLVIIILPHGFWIKESYNEMASFFSTFSGYPKRRDLKPMAWGIRFIRFMSHASLARSQSTFADDHSNPPGAAFVPSKVSHLPNVS</sequence>
<protein>
    <submittedName>
        <fullName evidence="3">Uncharacterized protein</fullName>
    </submittedName>
</protein>
<reference evidence="3 4" key="1">
    <citation type="submission" date="2024-01" db="EMBL/GenBank/DDBJ databases">
        <title>The genomes of 5 underutilized Papilionoideae crops provide insights into root nodulation and disease resistanc.</title>
        <authorList>
            <person name="Jiang F."/>
        </authorList>
    </citation>
    <scope>NUCLEOTIDE SEQUENCE [LARGE SCALE GENOMIC DNA]</scope>
    <source>
        <strain evidence="3">LVBAO_FW01</strain>
        <tissue evidence="3">Leaves</tissue>
    </source>
</reference>
<dbReference type="AlphaFoldDB" id="A0AAN9QAD7"/>